<protein>
    <recommendedName>
        <fullName evidence="3">Transglycosylase SLT domain-containing protein</fullName>
    </recommendedName>
</protein>
<sequence>MILALPLVLLAACLAVKAHGAHGKHPALRGHAALALSRRSPALTALERRKSCKASPPAATQGPVALAPTDSRNHSSSTITAKKHKPTPKPVVFQANIGEIIQVDVSRCGSNGATAEITSNTGPNGKLDWLNCGLDTDSGWNPPMITVDDIIFVKDLQAALESPGSPFTACKPYIAHFNTYGAQFGIPPIMLASFAMQESTCNPSTVGGGGEQGLMQLSPEKCVNPPNGNCRDPEWNIMTGASFFAATLHGNNGNLLLSIGQYNGWYQSLTVAKATAAKNSACCLCQNNLDYLFQFANGWLQNVDPYTLNLGQYHNLNDCH</sequence>
<evidence type="ECO:0000313" key="5">
    <source>
        <dbReference type="Proteomes" id="UP001295794"/>
    </source>
</evidence>
<organism evidence="4 5">
    <name type="scientific">Mycena citricolor</name>
    <dbReference type="NCBI Taxonomy" id="2018698"/>
    <lineage>
        <taxon>Eukaryota</taxon>
        <taxon>Fungi</taxon>
        <taxon>Dikarya</taxon>
        <taxon>Basidiomycota</taxon>
        <taxon>Agaricomycotina</taxon>
        <taxon>Agaricomycetes</taxon>
        <taxon>Agaricomycetidae</taxon>
        <taxon>Agaricales</taxon>
        <taxon>Marasmiineae</taxon>
        <taxon>Mycenaceae</taxon>
        <taxon>Mycena</taxon>
    </lineage>
</organism>
<gene>
    <name evidence="4" type="ORF">MYCIT1_LOCUS33055</name>
</gene>
<accession>A0AAD2K6F2</accession>
<name>A0AAD2K6F2_9AGAR</name>
<dbReference type="InterPro" id="IPR023346">
    <property type="entry name" value="Lysozyme-like_dom_sf"/>
</dbReference>
<keyword evidence="2" id="KW-0732">Signal</keyword>
<feature type="region of interest" description="Disordered" evidence="1">
    <location>
        <begin position="50"/>
        <end position="86"/>
    </location>
</feature>
<reference evidence="4" key="1">
    <citation type="submission" date="2023-11" db="EMBL/GenBank/DDBJ databases">
        <authorList>
            <person name="De Vega J J."/>
            <person name="De Vega J J."/>
        </authorList>
    </citation>
    <scope>NUCLEOTIDE SEQUENCE</scope>
</reference>
<dbReference type="Proteomes" id="UP001295794">
    <property type="component" value="Unassembled WGS sequence"/>
</dbReference>
<dbReference type="SUPFAM" id="SSF53955">
    <property type="entry name" value="Lysozyme-like"/>
    <property type="match status" value="1"/>
</dbReference>
<dbReference type="EMBL" id="CAVNYO010000444">
    <property type="protein sequence ID" value="CAK5281799.1"/>
    <property type="molecule type" value="Genomic_DNA"/>
</dbReference>
<dbReference type="InterPro" id="IPR008258">
    <property type="entry name" value="Transglycosylase_SLT_dom_1"/>
</dbReference>
<evidence type="ECO:0000259" key="3">
    <source>
        <dbReference type="Pfam" id="PF01464"/>
    </source>
</evidence>
<evidence type="ECO:0000256" key="2">
    <source>
        <dbReference type="SAM" id="SignalP"/>
    </source>
</evidence>
<evidence type="ECO:0000256" key="1">
    <source>
        <dbReference type="SAM" id="MobiDB-lite"/>
    </source>
</evidence>
<dbReference type="AlphaFoldDB" id="A0AAD2K6F2"/>
<dbReference type="Gene3D" id="1.10.530.10">
    <property type="match status" value="1"/>
</dbReference>
<evidence type="ECO:0000313" key="4">
    <source>
        <dbReference type="EMBL" id="CAK5281799.1"/>
    </source>
</evidence>
<feature type="signal peptide" evidence="2">
    <location>
        <begin position="1"/>
        <end position="23"/>
    </location>
</feature>
<feature type="domain" description="Transglycosylase SLT" evidence="3">
    <location>
        <begin position="177"/>
        <end position="264"/>
    </location>
</feature>
<dbReference type="Pfam" id="PF01464">
    <property type="entry name" value="SLT"/>
    <property type="match status" value="1"/>
</dbReference>
<keyword evidence="5" id="KW-1185">Reference proteome</keyword>
<proteinExistence type="predicted"/>
<feature type="chain" id="PRO_5042208921" description="Transglycosylase SLT domain-containing protein" evidence="2">
    <location>
        <begin position="24"/>
        <end position="320"/>
    </location>
</feature>
<comment type="caution">
    <text evidence="4">The sequence shown here is derived from an EMBL/GenBank/DDBJ whole genome shotgun (WGS) entry which is preliminary data.</text>
</comment>